<dbReference type="GO" id="GO:0005886">
    <property type="term" value="C:plasma membrane"/>
    <property type="evidence" value="ECO:0007669"/>
    <property type="project" value="TreeGrafter"/>
</dbReference>
<dbReference type="GO" id="GO:0061459">
    <property type="term" value="F:L-arginine transmembrane transporter activity"/>
    <property type="evidence" value="ECO:0007669"/>
    <property type="project" value="TreeGrafter"/>
</dbReference>
<evidence type="ECO:0000256" key="3">
    <source>
        <dbReference type="ARBA" id="ARBA00022989"/>
    </source>
</evidence>
<sequence>MPRGVLLQTMASDHEDLEEPMTVSGCLRDFGGRLLRRKYVDAASLEDSQLARCLNTLDLTLLGVGSTLGAGVYVLTGTVARETAGPSIVLSFLVAAIASILAGLCYAEFGARVPKSGSAYVYSYVTVGELWAFIIGWNMILEYVIGTASVARAWSANFDSLIGNRIENFTRTHMPMHVSGLAEYPDFFSLGLTLILTALLAFGVKESTRFNNVFTGLNLCVILFVMVAGFIKADGSNWAITHAQIMNETTNSTLDGVGGFFPFGASGMLSGAATCFYAFVGFDAIATTGEEVKNPQRAIPISIVVSLTICFVAYFGVSAALTLMVPYYKVDKNAPLPIAFADVGFTAAKYIIAVGAVCALSTSLLGAMFPMPRVIYAMASDGVIFRFLSKVNQRTQTPIIATVLSGILSGTMALLFDLKELVDMMSIGTLQAYTLVAACVLILR</sequence>
<dbReference type="OrthoDB" id="3900342at2759"/>
<feature type="transmembrane region" description="Helical" evidence="5">
    <location>
        <begin position="424"/>
        <end position="443"/>
    </location>
</feature>
<dbReference type="GeneID" id="109487545"/>
<dbReference type="Gene3D" id="1.20.1740.10">
    <property type="entry name" value="Amino acid/polyamine transporter I"/>
    <property type="match status" value="1"/>
</dbReference>
<accession>A0A6P5ALQ6</accession>
<reference evidence="7" key="1">
    <citation type="submission" date="2025-08" db="UniProtKB">
        <authorList>
            <consortium name="RefSeq"/>
        </authorList>
    </citation>
    <scope>IDENTIFICATION</scope>
    <source>
        <tissue evidence="7">Gonad</tissue>
    </source>
</reference>
<evidence type="ECO:0000313" key="7">
    <source>
        <dbReference type="RefSeq" id="XP_019647119.1"/>
    </source>
</evidence>
<comment type="subcellular location">
    <subcellularLocation>
        <location evidence="1">Membrane</location>
        <topology evidence="1">Multi-pass membrane protein</topology>
    </subcellularLocation>
</comment>
<dbReference type="AlphaFoldDB" id="A0A6P5ALQ6"/>
<dbReference type="FunFam" id="1.20.1740.10:FF:000050">
    <property type="entry name" value="MGC157082 protein"/>
    <property type="match status" value="1"/>
</dbReference>
<feature type="transmembrane region" description="Helical" evidence="5">
    <location>
        <begin position="260"/>
        <end position="280"/>
    </location>
</feature>
<feature type="transmembrane region" description="Helical" evidence="5">
    <location>
        <begin position="59"/>
        <end position="76"/>
    </location>
</feature>
<dbReference type="RefSeq" id="XP_019647119.1">
    <property type="nucleotide sequence ID" value="XM_019791560.1"/>
</dbReference>
<dbReference type="KEGG" id="bbel:109487545"/>
<keyword evidence="3 5" id="KW-1133">Transmembrane helix</keyword>
<keyword evidence="4 5" id="KW-0472">Membrane</keyword>
<evidence type="ECO:0000313" key="6">
    <source>
        <dbReference type="Proteomes" id="UP000515135"/>
    </source>
</evidence>
<dbReference type="Proteomes" id="UP000515135">
    <property type="component" value="Unplaced"/>
</dbReference>
<gene>
    <name evidence="7" type="primary">LOC109487545</name>
</gene>
<evidence type="ECO:0000256" key="5">
    <source>
        <dbReference type="SAM" id="Phobius"/>
    </source>
</evidence>
<evidence type="ECO:0000256" key="2">
    <source>
        <dbReference type="ARBA" id="ARBA00022692"/>
    </source>
</evidence>
<feature type="transmembrane region" description="Helical" evidence="5">
    <location>
        <begin position="88"/>
        <end position="107"/>
    </location>
</feature>
<feature type="transmembrane region" description="Helical" evidence="5">
    <location>
        <begin position="119"/>
        <end position="140"/>
    </location>
</feature>
<protein>
    <submittedName>
        <fullName evidence="7">High affinity cationic amino acid transporter 1-like</fullName>
    </submittedName>
</protein>
<feature type="transmembrane region" description="Helical" evidence="5">
    <location>
        <begin position="301"/>
        <end position="327"/>
    </location>
</feature>
<dbReference type="PANTHER" id="PTHR43243:SF105">
    <property type="entry name" value="CATIONIC AMINO ACID TRANSPORTER C-TERMINAL DOMAIN-CONTAINING PROTEIN"/>
    <property type="match status" value="1"/>
</dbReference>
<evidence type="ECO:0000256" key="1">
    <source>
        <dbReference type="ARBA" id="ARBA00004141"/>
    </source>
</evidence>
<dbReference type="GO" id="GO:0000064">
    <property type="term" value="F:L-ornithine transmembrane transporter activity"/>
    <property type="evidence" value="ECO:0007669"/>
    <property type="project" value="TreeGrafter"/>
</dbReference>
<feature type="transmembrane region" description="Helical" evidence="5">
    <location>
        <begin position="399"/>
        <end position="418"/>
    </location>
</feature>
<feature type="transmembrane region" description="Helical" evidence="5">
    <location>
        <begin position="211"/>
        <end position="231"/>
    </location>
</feature>
<dbReference type="GO" id="GO:0097638">
    <property type="term" value="P:L-arginine import across plasma membrane"/>
    <property type="evidence" value="ECO:0007669"/>
    <property type="project" value="TreeGrafter"/>
</dbReference>
<keyword evidence="6" id="KW-1185">Reference proteome</keyword>
<keyword evidence="2 5" id="KW-0812">Transmembrane</keyword>
<feature type="transmembrane region" description="Helical" evidence="5">
    <location>
        <begin position="347"/>
        <end position="369"/>
    </location>
</feature>
<feature type="transmembrane region" description="Helical" evidence="5">
    <location>
        <begin position="187"/>
        <end position="204"/>
    </location>
</feature>
<organism evidence="6 7">
    <name type="scientific">Branchiostoma belcheri</name>
    <name type="common">Amphioxus</name>
    <dbReference type="NCBI Taxonomy" id="7741"/>
    <lineage>
        <taxon>Eukaryota</taxon>
        <taxon>Metazoa</taxon>
        <taxon>Chordata</taxon>
        <taxon>Cephalochordata</taxon>
        <taxon>Leptocardii</taxon>
        <taxon>Amphioxiformes</taxon>
        <taxon>Branchiostomatidae</taxon>
        <taxon>Branchiostoma</taxon>
    </lineage>
</organism>
<name>A0A6P5ALQ6_BRABE</name>
<dbReference type="PANTHER" id="PTHR43243">
    <property type="entry name" value="INNER MEMBRANE TRANSPORTER YGJI-RELATED"/>
    <property type="match status" value="1"/>
</dbReference>
<dbReference type="InterPro" id="IPR002293">
    <property type="entry name" value="AA/rel_permease1"/>
</dbReference>
<evidence type="ECO:0000256" key="4">
    <source>
        <dbReference type="ARBA" id="ARBA00023136"/>
    </source>
</evidence>
<dbReference type="GO" id="GO:0015189">
    <property type="term" value="F:L-lysine transmembrane transporter activity"/>
    <property type="evidence" value="ECO:0007669"/>
    <property type="project" value="TreeGrafter"/>
</dbReference>
<dbReference type="PIRSF" id="PIRSF006060">
    <property type="entry name" value="AA_transporter"/>
    <property type="match status" value="1"/>
</dbReference>
<proteinExistence type="predicted"/>
<dbReference type="Pfam" id="PF13520">
    <property type="entry name" value="AA_permease_2"/>
    <property type="match status" value="1"/>
</dbReference>